<sequence>MNLNYVFLLFVLYCKDLLSIKFTKLLFSFIYCQIILLITLPNKYTTNKKNKINIKNFSKIYNISKIISRDNIPPNKINVSIVHLKNSTYLQNINNSILENKSNSKILEDNIKEYKIPIFLSQLSIIDIFKGNIQFPEHITHINSIKNTLKLNSSSLILDASSRKSGFLYLDGHLEIDLTYSIPENNKIPLISKINNYVIRIPFNTSIHVNFIYPLMGNNIYFNKKNISLKETKFTTDIKYENSKLLKNCIKLHKTSKLSIISNYFINIYDFL</sequence>
<dbReference type="AlphaFoldDB" id="A0A2X3BMR3"/>
<proteinExistence type="predicted"/>
<organism evidence="1 2">
    <name type="scientific">Clostridium perfringens</name>
    <dbReference type="NCBI Taxonomy" id="1502"/>
    <lineage>
        <taxon>Bacteria</taxon>
        <taxon>Bacillati</taxon>
        <taxon>Bacillota</taxon>
        <taxon>Clostridia</taxon>
        <taxon>Eubacteriales</taxon>
        <taxon>Clostridiaceae</taxon>
        <taxon>Clostridium</taxon>
    </lineage>
</organism>
<dbReference type="EMBL" id="UAWO01000002">
    <property type="protein sequence ID" value="SQC06628.1"/>
    <property type="molecule type" value="Genomic_DNA"/>
</dbReference>
<name>A0A2X3BMR3_CLOPF</name>
<dbReference type="RefSeq" id="WP_111945399.1">
    <property type="nucleotide sequence ID" value="NZ_MUIU01000020.1"/>
</dbReference>
<protein>
    <submittedName>
        <fullName evidence="1">Uncharacterized protein</fullName>
    </submittedName>
</protein>
<dbReference type="Proteomes" id="UP000250234">
    <property type="component" value="Unassembled WGS sequence"/>
</dbReference>
<evidence type="ECO:0000313" key="1">
    <source>
        <dbReference type="EMBL" id="SQC06628.1"/>
    </source>
</evidence>
<evidence type="ECO:0000313" key="2">
    <source>
        <dbReference type="Proteomes" id="UP000250234"/>
    </source>
</evidence>
<gene>
    <name evidence="1" type="ORF">NCTC8081_00739</name>
</gene>
<reference evidence="1 2" key="1">
    <citation type="submission" date="2018-06" db="EMBL/GenBank/DDBJ databases">
        <authorList>
            <consortium name="Pathogen Informatics"/>
            <person name="Doyle S."/>
        </authorList>
    </citation>
    <scope>NUCLEOTIDE SEQUENCE [LARGE SCALE GENOMIC DNA]</scope>
    <source>
        <strain evidence="1 2">NCTC8081</strain>
    </source>
</reference>
<accession>A0A2X3BMR3</accession>